<keyword evidence="3" id="KW-1185">Reference proteome</keyword>
<name>A0ABN8IAD7_9NEOP</name>
<accession>A0ABN8IAD7</accession>
<sequence length="78" mass="8395">MIKYLIRLSLVLLILNQLLPCNGLKGYGRGYGGKYGSKGYKDPQSKTFAGTSPGIAGQSTTRRGLGLSAWGNRKDCID</sequence>
<proteinExistence type="predicted"/>
<evidence type="ECO:0000313" key="3">
    <source>
        <dbReference type="Proteomes" id="UP000837857"/>
    </source>
</evidence>
<evidence type="ECO:0000313" key="2">
    <source>
        <dbReference type="EMBL" id="CAH2049986.1"/>
    </source>
</evidence>
<evidence type="ECO:0000256" key="1">
    <source>
        <dbReference type="SAM" id="SignalP"/>
    </source>
</evidence>
<feature type="chain" id="PRO_5047475028" evidence="1">
    <location>
        <begin position="24"/>
        <end position="78"/>
    </location>
</feature>
<gene>
    <name evidence="2" type="ORF">IPOD504_LOCUS7150</name>
</gene>
<feature type="signal peptide" evidence="1">
    <location>
        <begin position="1"/>
        <end position="23"/>
    </location>
</feature>
<keyword evidence="1" id="KW-0732">Signal</keyword>
<dbReference type="Proteomes" id="UP000837857">
    <property type="component" value="Chromosome 2"/>
</dbReference>
<protein>
    <submittedName>
        <fullName evidence="2">Uncharacterized protein</fullName>
    </submittedName>
</protein>
<dbReference type="EMBL" id="OW152814">
    <property type="protein sequence ID" value="CAH2049986.1"/>
    <property type="molecule type" value="Genomic_DNA"/>
</dbReference>
<feature type="non-terminal residue" evidence="2">
    <location>
        <position position="1"/>
    </location>
</feature>
<reference evidence="2" key="1">
    <citation type="submission" date="2022-03" db="EMBL/GenBank/DDBJ databases">
        <authorList>
            <person name="Martin H S."/>
        </authorList>
    </citation>
    <scope>NUCLEOTIDE SEQUENCE</scope>
</reference>
<organism evidence="2 3">
    <name type="scientific">Iphiclides podalirius</name>
    <name type="common">scarce swallowtail</name>
    <dbReference type="NCBI Taxonomy" id="110791"/>
    <lineage>
        <taxon>Eukaryota</taxon>
        <taxon>Metazoa</taxon>
        <taxon>Ecdysozoa</taxon>
        <taxon>Arthropoda</taxon>
        <taxon>Hexapoda</taxon>
        <taxon>Insecta</taxon>
        <taxon>Pterygota</taxon>
        <taxon>Neoptera</taxon>
        <taxon>Endopterygota</taxon>
        <taxon>Lepidoptera</taxon>
        <taxon>Glossata</taxon>
        <taxon>Ditrysia</taxon>
        <taxon>Papilionoidea</taxon>
        <taxon>Papilionidae</taxon>
        <taxon>Papilioninae</taxon>
        <taxon>Iphiclides</taxon>
    </lineage>
</organism>